<reference evidence="2 3" key="1">
    <citation type="journal article" date="2015" name="Int. J. Syst. Evol. Microbiol.">
        <title>Hyunsoonleella pacifica sp. nov., isolated from seawater of South Pacific Gyre.</title>
        <authorList>
            <person name="Gao X."/>
            <person name="Zhang Z."/>
            <person name="Dai X."/>
            <person name="Zhang X.H."/>
        </authorList>
    </citation>
    <scope>NUCLEOTIDE SEQUENCE [LARGE SCALE GENOMIC DNA]</scope>
    <source>
        <strain evidence="2 3">SW033</strain>
    </source>
</reference>
<feature type="transmembrane region" description="Helical" evidence="1">
    <location>
        <begin position="76"/>
        <end position="97"/>
    </location>
</feature>
<proteinExistence type="predicted"/>
<dbReference type="RefSeq" id="WP_130935355.1">
    <property type="nucleotide sequence ID" value="NZ_BMEE01000001.1"/>
</dbReference>
<keyword evidence="3" id="KW-1185">Reference proteome</keyword>
<feature type="transmembrane region" description="Helical" evidence="1">
    <location>
        <begin position="51"/>
        <end position="70"/>
    </location>
</feature>
<comment type="caution">
    <text evidence="2">The sequence shown here is derived from an EMBL/GenBank/DDBJ whole genome shotgun (WGS) entry which is preliminary data.</text>
</comment>
<feature type="transmembrane region" description="Helical" evidence="1">
    <location>
        <begin position="149"/>
        <end position="167"/>
    </location>
</feature>
<dbReference type="OrthoDB" id="2048536at2"/>
<organism evidence="2 3">
    <name type="scientific">Hyunsoonleella pacifica</name>
    <dbReference type="NCBI Taxonomy" id="1080224"/>
    <lineage>
        <taxon>Bacteria</taxon>
        <taxon>Pseudomonadati</taxon>
        <taxon>Bacteroidota</taxon>
        <taxon>Flavobacteriia</taxon>
        <taxon>Flavobacteriales</taxon>
        <taxon>Flavobacteriaceae</taxon>
    </lineage>
</organism>
<dbReference type="EMBL" id="SIRS01000001">
    <property type="protein sequence ID" value="TBN18839.1"/>
    <property type="molecule type" value="Genomic_DNA"/>
</dbReference>
<protein>
    <submittedName>
        <fullName evidence="2">Uncharacterized protein</fullName>
    </submittedName>
</protein>
<keyword evidence="1" id="KW-0472">Membrane</keyword>
<evidence type="ECO:0000256" key="1">
    <source>
        <dbReference type="SAM" id="Phobius"/>
    </source>
</evidence>
<evidence type="ECO:0000313" key="3">
    <source>
        <dbReference type="Proteomes" id="UP000292372"/>
    </source>
</evidence>
<accession>A0A4Q9FU58</accession>
<dbReference type="Proteomes" id="UP000292372">
    <property type="component" value="Unassembled WGS sequence"/>
</dbReference>
<gene>
    <name evidence="2" type="ORF">EYD46_01885</name>
</gene>
<dbReference type="Pfam" id="PF24838">
    <property type="entry name" value="8xMP"/>
    <property type="match status" value="1"/>
</dbReference>
<evidence type="ECO:0000313" key="2">
    <source>
        <dbReference type="EMBL" id="TBN18839.1"/>
    </source>
</evidence>
<dbReference type="InterPro" id="IPR056918">
    <property type="entry name" value="8xMP"/>
</dbReference>
<keyword evidence="1" id="KW-1133">Transmembrane helix</keyword>
<keyword evidence="1" id="KW-0812">Transmembrane</keyword>
<name>A0A4Q9FU58_9FLAO</name>
<dbReference type="AlphaFoldDB" id="A0A4Q9FU58"/>
<sequence>MSDSSQLWNEFEKDSIYVENKELYQAHILEQYKMYTEMADRISQRRNSTNVFFLSLSTSLITGLGFALANQDKYSYYIPILLACLGLVICIAWWWILRSYRNLNSAKFKVVGQLEERLPSSPYWSAEWKELGEGKSLKKYLPLSKLEQFVPLIFLIFYLCVFVKSLFDENFFKDII</sequence>